<keyword evidence="2" id="KW-1185">Reference proteome</keyword>
<dbReference type="EMBL" id="WJBB01000032">
    <property type="protein sequence ID" value="MBC3798510.1"/>
    <property type="molecule type" value="Genomic_DNA"/>
</dbReference>
<sequence length="132" mass="15400">MPGIYRDYEKIIEIYNATGSKDAQTFIHDTYGTQNPWALISRMKKFSYDKNSQKFIKNQVSTETAVFLNLDDLCQIRAQTQTPDTQLNDLYQELVQEKLLLLLHYVKLDTVGRMVSINKNRLTTDGYQLKLE</sequence>
<accession>A0ABR6WPT8</accession>
<proteinExistence type="predicted"/>
<protein>
    <submittedName>
        <fullName evidence="1">Uncharacterized protein</fullName>
    </submittedName>
</protein>
<dbReference type="Proteomes" id="UP000653358">
    <property type="component" value="Unassembled WGS sequence"/>
</dbReference>
<comment type="caution">
    <text evidence="1">The sequence shown here is derived from an EMBL/GenBank/DDBJ whole genome shotgun (WGS) entry which is preliminary data.</text>
</comment>
<reference evidence="1 2" key="1">
    <citation type="journal article" date="2020" name="mSystems">
        <title>Defining Genomic and Predicted Metabolic Features of the Acetobacterium Genus.</title>
        <authorList>
            <person name="Ross D.E."/>
            <person name="Marshall C.W."/>
            <person name="Gulliver D."/>
            <person name="May H.D."/>
            <person name="Norman R.S."/>
        </authorList>
    </citation>
    <scope>NUCLEOTIDE SEQUENCE [LARGE SCALE GENOMIC DNA]</scope>
    <source>
        <strain evidence="1 2">DSM 9173</strain>
    </source>
</reference>
<dbReference type="RefSeq" id="WP_148605656.1">
    <property type="nucleotide sequence ID" value="NZ_RXYB01000023.1"/>
</dbReference>
<evidence type="ECO:0000313" key="1">
    <source>
        <dbReference type="EMBL" id="MBC3798510.1"/>
    </source>
</evidence>
<gene>
    <name evidence="1" type="ORF">GH807_15905</name>
</gene>
<organism evidence="1 2">
    <name type="scientific">Acetobacterium tundrae</name>
    <dbReference type="NCBI Taxonomy" id="132932"/>
    <lineage>
        <taxon>Bacteria</taxon>
        <taxon>Bacillati</taxon>
        <taxon>Bacillota</taxon>
        <taxon>Clostridia</taxon>
        <taxon>Eubacteriales</taxon>
        <taxon>Eubacteriaceae</taxon>
        <taxon>Acetobacterium</taxon>
    </lineage>
</organism>
<name>A0ABR6WPT8_9FIRM</name>
<evidence type="ECO:0000313" key="2">
    <source>
        <dbReference type="Proteomes" id="UP000653358"/>
    </source>
</evidence>